<feature type="domain" description="DUF4440" evidence="2">
    <location>
        <begin position="27"/>
        <end position="74"/>
    </location>
</feature>
<dbReference type="AlphaFoldDB" id="A0A849VRI8"/>
<comment type="caution">
    <text evidence="3">The sequence shown here is derived from an EMBL/GenBank/DDBJ whole genome shotgun (WGS) entry which is preliminary data.</text>
</comment>
<protein>
    <submittedName>
        <fullName evidence="3">Nuclear transport factor 2 family protein</fullName>
    </submittedName>
</protein>
<feature type="chain" id="PRO_5032591875" evidence="1">
    <location>
        <begin position="22"/>
        <end position="138"/>
    </location>
</feature>
<keyword evidence="4" id="KW-1185">Reference proteome</keyword>
<evidence type="ECO:0000259" key="2">
    <source>
        <dbReference type="Pfam" id="PF14534"/>
    </source>
</evidence>
<keyword evidence="1" id="KW-0732">Signal</keyword>
<evidence type="ECO:0000313" key="3">
    <source>
        <dbReference type="EMBL" id="NTS32582.1"/>
    </source>
</evidence>
<dbReference type="Pfam" id="PF14534">
    <property type="entry name" value="DUF4440"/>
    <property type="match status" value="1"/>
</dbReference>
<organism evidence="3 4">
    <name type="scientific">Phyllobacterium pellucidum</name>
    <dbReference type="NCBI Taxonomy" id="2740464"/>
    <lineage>
        <taxon>Bacteria</taxon>
        <taxon>Pseudomonadati</taxon>
        <taxon>Pseudomonadota</taxon>
        <taxon>Alphaproteobacteria</taxon>
        <taxon>Hyphomicrobiales</taxon>
        <taxon>Phyllobacteriaceae</taxon>
        <taxon>Phyllobacterium</taxon>
    </lineage>
</organism>
<dbReference type="RefSeq" id="WP_091920910.1">
    <property type="nucleotide sequence ID" value="NZ_CP088292.1"/>
</dbReference>
<proteinExistence type="predicted"/>
<dbReference type="SUPFAM" id="SSF54427">
    <property type="entry name" value="NTF2-like"/>
    <property type="match status" value="1"/>
</dbReference>
<accession>A0A849VRI8</accession>
<dbReference type="InterPro" id="IPR032710">
    <property type="entry name" value="NTF2-like_dom_sf"/>
</dbReference>
<name>A0A849VRI8_9HYPH</name>
<gene>
    <name evidence="3" type="ORF">HQ945_15090</name>
</gene>
<evidence type="ECO:0000256" key="1">
    <source>
        <dbReference type="SAM" id="SignalP"/>
    </source>
</evidence>
<evidence type="ECO:0000313" key="4">
    <source>
        <dbReference type="Proteomes" id="UP000550508"/>
    </source>
</evidence>
<sequence>MLARLVLAFAFIVSLSFAGRAADSHEQLVEQWYSALATADHAMFDKLLADDARVILEDIDSIQTKDEFLGSLDEWKNAVHGATLRHRIASAGNGTVTVFVCYQFPSNSTYMREIFSFRGEKIIESAQSSVGEACEGFE</sequence>
<dbReference type="InterPro" id="IPR027843">
    <property type="entry name" value="DUF4440"/>
</dbReference>
<feature type="signal peptide" evidence="1">
    <location>
        <begin position="1"/>
        <end position="21"/>
    </location>
</feature>
<reference evidence="3 4" key="1">
    <citation type="submission" date="2020-05" db="EMBL/GenBank/DDBJ databases">
        <authorList>
            <person name="Kim M.K."/>
        </authorList>
    </citation>
    <scope>NUCLEOTIDE SEQUENCE [LARGE SCALE GENOMIC DNA]</scope>
    <source>
        <strain evidence="3 4">BT25</strain>
    </source>
</reference>
<dbReference type="EMBL" id="JABUMX010000003">
    <property type="protein sequence ID" value="NTS32582.1"/>
    <property type="molecule type" value="Genomic_DNA"/>
</dbReference>
<dbReference type="Proteomes" id="UP000550508">
    <property type="component" value="Unassembled WGS sequence"/>
</dbReference>
<dbReference type="Gene3D" id="3.10.450.50">
    <property type="match status" value="1"/>
</dbReference>